<evidence type="ECO:0000313" key="3">
    <source>
        <dbReference type="Proteomes" id="UP001241747"/>
    </source>
</evidence>
<feature type="region of interest" description="Disordered" evidence="1">
    <location>
        <begin position="16"/>
        <end position="35"/>
    </location>
</feature>
<name>A0ABU0LCX4_XANAG</name>
<gene>
    <name evidence="2" type="ORF">QOZ94_001729</name>
</gene>
<organism evidence="2 3">
    <name type="scientific">Xanthobacter agilis</name>
    <dbReference type="NCBI Taxonomy" id="47492"/>
    <lineage>
        <taxon>Bacteria</taxon>
        <taxon>Pseudomonadati</taxon>
        <taxon>Pseudomonadota</taxon>
        <taxon>Alphaproteobacteria</taxon>
        <taxon>Hyphomicrobiales</taxon>
        <taxon>Xanthobacteraceae</taxon>
        <taxon>Xanthobacter</taxon>
    </lineage>
</organism>
<reference evidence="2 3" key="1">
    <citation type="submission" date="2023-07" db="EMBL/GenBank/DDBJ databases">
        <title>Genomic Encyclopedia of Type Strains, Phase IV (KMG-IV): sequencing the most valuable type-strain genomes for metagenomic binning, comparative biology and taxonomic classification.</title>
        <authorList>
            <person name="Goeker M."/>
        </authorList>
    </citation>
    <scope>NUCLEOTIDE SEQUENCE [LARGE SCALE GENOMIC DNA]</scope>
    <source>
        <strain evidence="2 3">DSM 3770</strain>
    </source>
</reference>
<keyword evidence="3" id="KW-1185">Reference proteome</keyword>
<comment type="caution">
    <text evidence="2">The sequence shown here is derived from an EMBL/GenBank/DDBJ whole genome shotgun (WGS) entry which is preliminary data.</text>
</comment>
<accession>A0ABU0LCX4</accession>
<evidence type="ECO:0008006" key="4">
    <source>
        <dbReference type="Google" id="ProtNLM"/>
    </source>
</evidence>
<sequence>MLRAFVPSPWRAVMRMPGDERSGASRSVRPRGAGGRRFGLAADVEPAAESRQSDRLIFGQLVTRGVRYWRRAIDQALAERGLSQATAMPLLILARLGDDLRQGG</sequence>
<protein>
    <recommendedName>
        <fullName evidence="4">MarR family transcriptional regulator</fullName>
    </recommendedName>
</protein>
<evidence type="ECO:0000256" key="1">
    <source>
        <dbReference type="SAM" id="MobiDB-lite"/>
    </source>
</evidence>
<proteinExistence type="predicted"/>
<dbReference type="EMBL" id="JAUSVY010000003">
    <property type="protein sequence ID" value="MDQ0504947.1"/>
    <property type="molecule type" value="Genomic_DNA"/>
</dbReference>
<dbReference type="RefSeq" id="WP_237344676.1">
    <property type="nucleotide sequence ID" value="NZ_JABWGX010000005.1"/>
</dbReference>
<evidence type="ECO:0000313" key="2">
    <source>
        <dbReference type="EMBL" id="MDQ0504947.1"/>
    </source>
</evidence>
<dbReference type="Proteomes" id="UP001241747">
    <property type="component" value="Unassembled WGS sequence"/>
</dbReference>